<dbReference type="InterPro" id="IPR016047">
    <property type="entry name" value="M23ase_b-sheet_dom"/>
</dbReference>
<evidence type="ECO:0000256" key="1">
    <source>
        <dbReference type="SAM" id="MobiDB-lite"/>
    </source>
</evidence>
<dbReference type="EMBL" id="BMIR01000001">
    <property type="protein sequence ID" value="GGE28353.1"/>
    <property type="molecule type" value="Genomic_DNA"/>
</dbReference>
<feature type="compositionally biased region" description="Polar residues" evidence="1">
    <location>
        <begin position="236"/>
        <end position="256"/>
    </location>
</feature>
<organism evidence="4 5">
    <name type="scientific">Pullulanibacillus camelliae</name>
    <dbReference type="NCBI Taxonomy" id="1707096"/>
    <lineage>
        <taxon>Bacteria</taxon>
        <taxon>Bacillati</taxon>
        <taxon>Bacillota</taxon>
        <taxon>Bacilli</taxon>
        <taxon>Bacillales</taxon>
        <taxon>Sporolactobacillaceae</taxon>
        <taxon>Pullulanibacillus</taxon>
    </lineage>
</organism>
<evidence type="ECO:0000313" key="5">
    <source>
        <dbReference type="Proteomes" id="UP000628775"/>
    </source>
</evidence>
<keyword evidence="5" id="KW-1185">Reference proteome</keyword>
<comment type="caution">
    <text evidence="4">The sequence shown here is derived from an EMBL/GenBank/DDBJ whole genome shotgun (WGS) entry which is preliminary data.</text>
</comment>
<dbReference type="InterPro" id="IPR011055">
    <property type="entry name" value="Dup_hybrid_motif"/>
</dbReference>
<protein>
    <submittedName>
        <fullName evidence="4">Stage II sporulation protein Q</fullName>
    </submittedName>
</protein>
<keyword evidence="2" id="KW-1133">Transmembrane helix</keyword>
<dbReference type="PANTHER" id="PTHR21666:SF291">
    <property type="entry name" value="STAGE II SPORULATION PROTEIN Q"/>
    <property type="match status" value="1"/>
</dbReference>
<keyword evidence="2" id="KW-0812">Transmembrane</keyword>
<dbReference type="GO" id="GO:0004222">
    <property type="term" value="F:metalloendopeptidase activity"/>
    <property type="evidence" value="ECO:0007669"/>
    <property type="project" value="TreeGrafter"/>
</dbReference>
<feature type="region of interest" description="Disordered" evidence="1">
    <location>
        <begin position="235"/>
        <end position="299"/>
    </location>
</feature>
<dbReference type="InterPro" id="IPR050570">
    <property type="entry name" value="Cell_wall_metabolism_enzyme"/>
</dbReference>
<dbReference type="CDD" id="cd12797">
    <property type="entry name" value="M23_peptidase"/>
    <property type="match status" value="1"/>
</dbReference>
<sequence>MKDQKNTPQEESQNNKLRKITKKRWFYPALYLVVVALIVSAVLWTQRDGGTPSADKHKENDNQFALNQNKDDSVPVNGMKEVFKWPVADKNATEVVMPFYDVNASPEEQQKALVTYNNTTTQNTGICIAAKDGKTFDVQASMSGKVVKAEKDPVLGNVVVLQHDNGVETMYESLDEMKVEKGEQVSQGQVLGTAGKDLYNKEAGIHVHFEIRKNDKPVNPVSYFQKGLASLDKVKSNTSSAEVTNGQPSANDQGTEQQQDNKDNKDNSMNNDKSNSNSKTSTDQSGDNATQDENSDANS</sequence>
<feature type="domain" description="M23ase beta-sheet core" evidence="3">
    <location>
        <begin position="122"/>
        <end position="220"/>
    </location>
</feature>
<proteinExistence type="predicted"/>
<evidence type="ECO:0000313" key="4">
    <source>
        <dbReference type="EMBL" id="GGE28353.1"/>
    </source>
</evidence>
<feature type="compositionally biased region" description="Low complexity" evidence="1">
    <location>
        <begin position="267"/>
        <end position="285"/>
    </location>
</feature>
<accession>A0A8J2VM75</accession>
<dbReference type="SUPFAM" id="SSF51261">
    <property type="entry name" value="Duplicated hybrid motif"/>
    <property type="match status" value="1"/>
</dbReference>
<evidence type="ECO:0000256" key="2">
    <source>
        <dbReference type="SAM" id="Phobius"/>
    </source>
</evidence>
<dbReference type="PANTHER" id="PTHR21666">
    <property type="entry name" value="PEPTIDASE-RELATED"/>
    <property type="match status" value="1"/>
</dbReference>
<dbReference type="AlphaFoldDB" id="A0A8J2VM75"/>
<evidence type="ECO:0000259" key="3">
    <source>
        <dbReference type="Pfam" id="PF01551"/>
    </source>
</evidence>
<dbReference type="Pfam" id="PF01551">
    <property type="entry name" value="Peptidase_M23"/>
    <property type="match status" value="1"/>
</dbReference>
<dbReference type="RefSeq" id="WP_188688241.1">
    <property type="nucleotide sequence ID" value="NZ_BMIR01000001.1"/>
</dbReference>
<reference evidence="4" key="1">
    <citation type="journal article" date="2014" name="Int. J. Syst. Evol. Microbiol.">
        <title>Complete genome sequence of Corynebacterium casei LMG S-19264T (=DSM 44701T), isolated from a smear-ripened cheese.</title>
        <authorList>
            <consortium name="US DOE Joint Genome Institute (JGI-PGF)"/>
            <person name="Walter F."/>
            <person name="Albersmeier A."/>
            <person name="Kalinowski J."/>
            <person name="Ruckert C."/>
        </authorList>
    </citation>
    <scope>NUCLEOTIDE SEQUENCE</scope>
    <source>
        <strain evidence="4">CGMCC 1.15371</strain>
    </source>
</reference>
<name>A0A8J2VM75_9BACL</name>
<reference evidence="4" key="2">
    <citation type="submission" date="2020-09" db="EMBL/GenBank/DDBJ databases">
        <authorList>
            <person name="Sun Q."/>
            <person name="Zhou Y."/>
        </authorList>
    </citation>
    <scope>NUCLEOTIDE SEQUENCE</scope>
    <source>
        <strain evidence="4">CGMCC 1.15371</strain>
    </source>
</reference>
<dbReference type="Proteomes" id="UP000628775">
    <property type="component" value="Unassembled WGS sequence"/>
</dbReference>
<feature type="compositionally biased region" description="Polar residues" evidence="1">
    <location>
        <begin position="286"/>
        <end position="299"/>
    </location>
</feature>
<dbReference type="Gene3D" id="2.70.70.10">
    <property type="entry name" value="Glucose Permease (Domain IIA)"/>
    <property type="match status" value="1"/>
</dbReference>
<feature type="transmembrane region" description="Helical" evidence="2">
    <location>
        <begin position="25"/>
        <end position="44"/>
    </location>
</feature>
<keyword evidence="2" id="KW-0472">Membrane</keyword>
<gene>
    <name evidence="4" type="primary">spoIIQ</name>
    <name evidence="4" type="ORF">GCM10011391_03630</name>
</gene>